<dbReference type="EMBL" id="MGBG01000013">
    <property type="protein sequence ID" value="OGK64966.1"/>
    <property type="molecule type" value="Genomic_DNA"/>
</dbReference>
<reference evidence="1 2" key="1">
    <citation type="journal article" date="2016" name="Nat. Commun.">
        <title>Thousands of microbial genomes shed light on interconnected biogeochemical processes in an aquifer system.</title>
        <authorList>
            <person name="Anantharaman K."/>
            <person name="Brown C.T."/>
            <person name="Hug L.A."/>
            <person name="Sharon I."/>
            <person name="Castelle C.J."/>
            <person name="Probst A.J."/>
            <person name="Thomas B.C."/>
            <person name="Singh A."/>
            <person name="Wilkins M.J."/>
            <person name="Karaoz U."/>
            <person name="Brodie E.L."/>
            <person name="Williams K.H."/>
            <person name="Hubbard S.S."/>
            <person name="Banfield J.F."/>
        </authorList>
    </citation>
    <scope>NUCLEOTIDE SEQUENCE [LARGE SCALE GENOMIC DNA]</scope>
</reference>
<sequence length="75" mass="8948">MATHKRLNLLVKAQKLYVWIWQRHTTPEPGMESYFTLKFFLNAILTLIMAQLQEVWIPKTTSVILLKQQKKQLIH</sequence>
<evidence type="ECO:0000313" key="1">
    <source>
        <dbReference type="EMBL" id="OGK64966.1"/>
    </source>
</evidence>
<accession>A0A1F7KAT2</accession>
<gene>
    <name evidence="1" type="ORF">A2209_04725</name>
</gene>
<evidence type="ECO:0000313" key="2">
    <source>
        <dbReference type="Proteomes" id="UP000178450"/>
    </source>
</evidence>
<proteinExistence type="predicted"/>
<protein>
    <submittedName>
        <fullName evidence="1">Uncharacterized protein</fullName>
    </submittedName>
</protein>
<dbReference type="Proteomes" id="UP000178450">
    <property type="component" value="Unassembled WGS sequence"/>
</dbReference>
<name>A0A1F7KAT2_9BACT</name>
<dbReference type="AlphaFoldDB" id="A0A1F7KAT2"/>
<comment type="caution">
    <text evidence="1">The sequence shown here is derived from an EMBL/GenBank/DDBJ whole genome shotgun (WGS) entry which is preliminary data.</text>
</comment>
<organism evidence="1 2">
    <name type="scientific">Candidatus Roizmanbacteria bacterium RIFOXYA1_FULL_41_12</name>
    <dbReference type="NCBI Taxonomy" id="1802082"/>
    <lineage>
        <taxon>Bacteria</taxon>
        <taxon>Candidatus Roizmaniibacteriota</taxon>
    </lineage>
</organism>